<organism evidence="1 2">
    <name type="scientific">Corynebacterium pseudodiphtheriticum</name>
    <dbReference type="NCBI Taxonomy" id="37637"/>
    <lineage>
        <taxon>Bacteria</taxon>
        <taxon>Bacillati</taxon>
        <taxon>Actinomycetota</taxon>
        <taxon>Actinomycetes</taxon>
        <taxon>Mycobacteriales</taxon>
        <taxon>Corynebacteriaceae</taxon>
        <taxon>Corynebacterium</taxon>
    </lineage>
</organism>
<evidence type="ECO:0000313" key="1">
    <source>
        <dbReference type="EMBL" id="MDK4290205.1"/>
    </source>
</evidence>
<accession>A0ABT7FW35</accession>
<protein>
    <submittedName>
        <fullName evidence="1">Uncharacterized protein</fullName>
    </submittedName>
</protein>
<sequence>MKNARFIKNGSRCRGRNVTTHSFGNKVVEFDVSRCNVNIWEGSNGELRVEDIALSGGGQVPPDAFAMNVWGDTSSIQAMRESGPNKPKMEC</sequence>
<keyword evidence="2" id="KW-1185">Reference proteome</keyword>
<reference evidence="1 2" key="1">
    <citation type="submission" date="2023-05" db="EMBL/GenBank/DDBJ databases">
        <title>Metabolic capabilities are highly conserved among human nasal-associated Corynebacterium species in pangenomic analyses.</title>
        <authorList>
            <person name="Tran T.H."/>
            <person name="Roberts A.Q."/>
            <person name="Escapa I.F."/>
            <person name="Gao W."/>
            <person name="Conlan S."/>
            <person name="Kong H."/>
            <person name="Segre J.A."/>
            <person name="Kelly M.S."/>
            <person name="Lemon K.P."/>
        </authorList>
    </citation>
    <scope>NUCLEOTIDE SEQUENCE [LARGE SCALE GENOMIC DNA]</scope>
    <source>
        <strain evidence="1 2">KPL3772</strain>
    </source>
</reference>
<gene>
    <name evidence="1" type="ORF">QPX23_05610</name>
</gene>
<name>A0ABT7FW35_9CORY</name>
<dbReference type="EMBL" id="JASNUQ010000007">
    <property type="protein sequence ID" value="MDK4290205.1"/>
    <property type="molecule type" value="Genomic_DNA"/>
</dbReference>
<dbReference type="Proteomes" id="UP001239759">
    <property type="component" value="Unassembled WGS sequence"/>
</dbReference>
<evidence type="ECO:0000313" key="2">
    <source>
        <dbReference type="Proteomes" id="UP001239759"/>
    </source>
</evidence>
<comment type="caution">
    <text evidence="1">The sequence shown here is derived from an EMBL/GenBank/DDBJ whole genome shotgun (WGS) entry which is preliminary data.</text>
</comment>
<dbReference type="RefSeq" id="WP_272722734.1">
    <property type="nucleotide sequence ID" value="NZ_JAQPSK010000001.1"/>
</dbReference>
<proteinExistence type="predicted"/>